<gene>
    <name evidence="2" type="ORF">C2S53_001756</name>
</gene>
<reference evidence="2 3" key="1">
    <citation type="journal article" date="2021" name="Nat. Commun.">
        <title>Incipient diploidization of the medicinal plant Perilla within 10,000 years.</title>
        <authorList>
            <person name="Zhang Y."/>
            <person name="Shen Q."/>
            <person name="Leng L."/>
            <person name="Zhang D."/>
            <person name="Chen S."/>
            <person name="Shi Y."/>
            <person name="Ning Z."/>
            <person name="Chen S."/>
        </authorList>
    </citation>
    <scope>NUCLEOTIDE SEQUENCE [LARGE SCALE GENOMIC DNA]</scope>
    <source>
        <strain evidence="3">cv. PC099</strain>
    </source>
</reference>
<keyword evidence="1" id="KW-0472">Membrane</keyword>
<name>A0AAD4JEJ2_PERFH</name>
<dbReference type="Proteomes" id="UP001190926">
    <property type="component" value="Unassembled WGS sequence"/>
</dbReference>
<proteinExistence type="predicted"/>
<evidence type="ECO:0000313" key="3">
    <source>
        <dbReference type="Proteomes" id="UP001190926"/>
    </source>
</evidence>
<keyword evidence="1" id="KW-0812">Transmembrane</keyword>
<evidence type="ECO:0000313" key="2">
    <source>
        <dbReference type="EMBL" id="KAH6832348.1"/>
    </source>
</evidence>
<sequence>MSPTLTSQGIVLATATAMAVSAGTVVLFDLLREKYFPHIPRNHQMKQQPLKSCLSSAGGKKAEAKKKKKKVKFADDVKETKGNGEVYRKQGRNSNEIQKNSCGNEINLGCQKMPANHMALYSGILKNRVQRLGCSY</sequence>
<keyword evidence="1" id="KW-1133">Transmembrane helix</keyword>
<feature type="transmembrane region" description="Helical" evidence="1">
    <location>
        <begin position="12"/>
        <end position="31"/>
    </location>
</feature>
<dbReference type="AlphaFoldDB" id="A0AAD4JEJ2"/>
<keyword evidence="3" id="KW-1185">Reference proteome</keyword>
<organism evidence="2 3">
    <name type="scientific">Perilla frutescens var. hirtella</name>
    <name type="common">Perilla citriodora</name>
    <name type="synonym">Perilla setoyensis</name>
    <dbReference type="NCBI Taxonomy" id="608512"/>
    <lineage>
        <taxon>Eukaryota</taxon>
        <taxon>Viridiplantae</taxon>
        <taxon>Streptophyta</taxon>
        <taxon>Embryophyta</taxon>
        <taxon>Tracheophyta</taxon>
        <taxon>Spermatophyta</taxon>
        <taxon>Magnoliopsida</taxon>
        <taxon>eudicotyledons</taxon>
        <taxon>Gunneridae</taxon>
        <taxon>Pentapetalae</taxon>
        <taxon>asterids</taxon>
        <taxon>lamiids</taxon>
        <taxon>Lamiales</taxon>
        <taxon>Lamiaceae</taxon>
        <taxon>Nepetoideae</taxon>
        <taxon>Elsholtzieae</taxon>
        <taxon>Perilla</taxon>
    </lineage>
</organism>
<accession>A0AAD4JEJ2</accession>
<dbReference type="PANTHER" id="PTHR33564:SF11">
    <property type="entry name" value="OS06G0604600 PROTEIN"/>
    <property type="match status" value="1"/>
</dbReference>
<protein>
    <submittedName>
        <fullName evidence="2">Uncharacterized protein</fullName>
    </submittedName>
</protein>
<dbReference type="PANTHER" id="PTHR33564">
    <property type="entry name" value="TRANSMEMBRANE PROTEIN"/>
    <property type="match status" value="1"/>
</dbReference>
<dbReference type="EMBL" id="SDAM02000071">
    <property type="protein sequence ID" value="KAH6832348.1"/>
    <property type="molecule type" value="Genomic_DNA"/>
</dbReference>
<comment type="caution">
    <text evidence="2">The sequence shown here is derived from an EMBL/GenBank/DDBJ whole genome shotgun (WGS) entry which is preliminary data.</text>
</comment>
<evidence type="ECO:0000256" key="1">
    <source>
        <dbReference type="SAM" id="Phobius"/>
    </source>
</evidence>